<dbReference type="Gene3D" id="3.40.50.300">
    <property type="entry name" value="P-loop containing nucleotide triphosphate hydrolases"/>
    <property type="match status" value="2"/>
</dbReference>
<dbReference type="GO" id="GO:0003677">
    <property type="term" value="F:DNA binding"/>
    <property type="evidence" value="ECO:0007669"/>
    <property type="project" value="InterPro"/>
</dbReference>
<organism evidence="5 6">
    <name type="scientific">Mycolicibacterium iranicum</name>
    <name type="common">Mycobacterium iranicum</name>
    <dbReference type="NCBI Taxonomy" id="912594"/>
    <lineage>
        <taxon>Bacteria</taxon>
        <taxon>Bacillati</taxon>
        <taxon>Actinomycetota</taxon>
        <taxon>Actinomycetes</taxon>
        <taxon>Mycobacteriales</taxon>
        <taxon>Mycobacteriaceae</taxon>
        <taxon>Mycolicibacterium</taxon>
    </lineage>
</organism>
<evidence type="ECO:0000313" key="6">
    <source>
        <dbReference type="Proteomes" id="UP000550501"/>
    </source>
</evidence>
<protein>
    <submittedName>
        <fullName evidence="5">ATPase subunit of ABC transporter with duplicated ATPase domains</fullName>
    </submittedName>
</protein>
<evidence type="ECO:0000259" key="4">
    <source>
        <dbReference type="PROSITE" id="PS50893"/>
    </source>
</evidence>
<comment type="caution">
    <text evidence="5">The sequence shown here is derived from an EMBL/GenBank/DDBJ whole genome shotgun (WGS) entry which is preliminary data.</text>
</comment>
<dbReference type="SMART" id="SM00382">
    <property type="entry name" value="AAA"/>
    <property type="match status" value="2"/>
</dbReference>
<dbReference type="EMBL" id="JACHVU010000017">
    <property type="protein sequence ID" value="MBB2993411.1"/>
    <property type="molecule type" value="Genomic_DNA"/>
</dbReference>
<keyword evidence="2" id="KW-0067">ATP-binding</keyword>
<dbReference type="GO" id="GO:0016887">
    <property type="term" value="F:ATP hydrolysis activity"/>
    <property type="evidence" value="ECO:0007669"/>
    <property type="project" value="InterPro"/>
</dbReference>
<dbReference type="AlphaFoldDB" id="A0A839QMM3"/>
<dbReference type="RefSeq" id="WP_183473443.1">
    <property type="nucleotide sequence ID" value="NZ_JACHVU010000017.1"/>
</dbReference>
<name>A0A839QMM3_MYCIR</name>
<dbReference type="InterPro" id="IPR003593">
    <property type="entry name" value="AAA+_ATPase"/>
</dbReference>
<dbReference type="Proteomes" id="UP000550501">
    <property type="component" value="Unassembled WGS sequence"/>
</dbReference>
<keyword evidence="6" id="KW-1185">Reference proteome</keyword>
<gene>
    <name evidence="5" type="ORF">FHR72_004920</name>
</gene>
<dbReference type="PROSITE" id="PS50893">
    <property type="entry name" value="ABC_TRANSPORTER_2"/>
    <property type="match status" value="2"/>
</dbReference>
<dbReference type="SUPFAM" id="SSF52540">
    <property type="entry name" value="P-loop containing nucleoside triphosphate hydrolases"/>
    <property type="match status" value="2"/>
</dbReference>
<dbReference type="PROSITE" id="PS00211">
    <property type="entry name" value="ABC_TRANSPORTER_1"/>
    <property type="match status" value="1"/>
</dbReference>
<dbReference type="InterPro" id="IPR003439">
    <property type="entry name" value="ABC_transporter-like_ATP-bd"/>
</dbReference>
<dbReference type="CDD" id="cd03221">
    <property type="entry name" value="ABCF_EF-3"/>
    <property type="match status" value="2"/>
</dbReference>
<feature type="domain" description="ABC transporter" evidence="4">
    <location>
        <begin position="294"/>
        <end position="513"/>
    </location>
</feature>
<dbReference type="GO" id="GO:0005524">
    <property type="term" value="F:ATP binding"/>
    <property type="evidence" value="ECO:0007669"/>
    <property type="project" value="UniProtKB-KW"/>
</dbReference>
<evidence type="ECO:0000256" key="3">
    <source>
        <dbReference type="SAM" id="Coils"/>
    </source>
</evidence>
<evidence type="ECO:0000313" key="5">
    <source>
        <dbReference type="EMBL" id="MBB2993411.1"/>
    </source>
</evidence>
<feature type="coiled-coil region" evidence="3">
    <location>
        <begin position="529"/>
        <end position="595"/>
    </location>
</feature>
<dbReference type="InterPro" id="IPR051309">
    <property type="entry name" value="ABCF_ATPase"/>
</dbReference>
<dbReference type="InterPro" id="IPR027417">
    <property type="entry name" value="P-loop_NTPase"/>
</dbReference>
<proteinExistence type="predicted"/>
<evidence type="ECO:0000256" key="1">
    <source>
        <dbReference type="ARBA" id="ARBA00022741"/>
    </source>
</evidence>
<evidence type="ECO:0000256" key="2">
    <source>
        <dbReference type="ARBA" id="ARBA00022840"/>
    </source>
</evidence>
<accession>A0A839QMM3</accession>
<dbReference type="PANTHER" id="PTHR42855:SF1">
    <property type="entry name" value="ABC TRANSPORTER DOMAIN-CONTAINING PROTEIN"/>
    <property type="match status" value="1"/>
</dbReference>
<feature type="domain" description="ABC transporter" evidence="4">
    <location>
        <begin position="5"/>
        <end position="223"/>
    </location>
</feature>
<sequence>MAHLLGGENLHLEYPTGVVFDSLTVGVSEGDRIGIVGRNGDGKSTLLGLLTGRIAPHAGRVTRRGGLRVGALDQTDTLDPERTVGWSLVGDRADHEWAGDARTRDVIGGLVADIGFDALIGTLSGGQRRRVQLAALLIDDWDVIALDEPTNHLDIQGITWLAEHVRQRWARGSGGLLVVTHDRWFLDEVATMTWEVHPQGAQGRGSIVEPFEGGYAAYILQRVERDRQAAAVEAKRQNLMRKELAWLRRGPPARTSKPKFRIDAANALISDVPPLRNSVELSRAAMARLGKDVIDLLDVSVTYGDRDVLRDVEWRIAPGERTGVLGANGAGKSTLLGLIAGTVTPTAGRVKRGKTVQLAVLDQESRELDPLAGDMVREVLGRLQTSYQIDGKDVTPAQLLERLGFGREHLSARVGELSGGQRRRLQLMLVLLSEPNVLVLDEPTNDVDTDMLTATEDLLDSWPGTLIVVSHDRYLLERITDQQYAILDSRLRHLPGGVEEYLKRADKGSGVATPAAKPVVAEGMSGAELRTLEKEIASVDRSLAKLAERIAAKHEELAAHDQSDHVGLGRLSGELRDLESQVAEQESRWMELSERLEG</sequence>
<keyword evidence="1" id="KW-0547">Nucleotide-binding</keyword>
<reference evidence="5 6" key="1">
    <citation type="submission" date="2020-08" db="EMBL/GenBank/DDBJ databases">
        <title>The Agave Microbiome: Exploring the role of microbial communities in plant adaptations to desert environments.</title>
        <authorList>
            <person name="Partida-Martinez L.P."/>
        </authorList>
    </citation>
    <scope>NUCLEOTIDE SEQUENCE [LARGE SCALE GENOMIC DNA]</scope>
    <source>
        <strain evidence="5 6">AT2.18</strain>
    </source>
</reference>
<keyword evidence="3" id="KW-0175">Coiled coil</keyword>
<dbReference type="PANTHER" id="PTHR42855">
    <property type="entry name" value="ABC TRANSPORTER ATP-BINDING SUBUNIT"/>
    <property type="match status" value="1"/>
</dbReference>
<dbReference type="Pfam" id="PF00005">
    <property type="entry name" value="ABC_tran"/>
    <property type="match status" value="2"/>
</dbReference>
<dbReference type="InterPro" id="IPR017871">
    <property type="entry name" value="ABC_transporter-like_CS"/>
</dbReference>